<dbReference type="Pfam" id="PF13177">
    <property type="entry name" value="DNA_pol3_delta2"/>
    <property type="match status" value="1"/>
</dbReference>
<dbReference type="FunFam" id="3.40.50.300:FF:001255">
    <property type="entry name" value="DNA polymerase III subunit delta"/>
    <property type="match status" value="1"/>
</dbReference>
<sequence length="318" mass="36594">MEQLKPILQSNHIHHAYLFCGPKGSEKDHAAIYFARSLLCQQEPIGGCGICSDCLRVEHGNHPSLVSIQPDGSKIKLQQLKELQKRFALKTIEGTYQIYILEEADKMTTEAANSLLKFLEEPVGATVAILLAEQPGALLPTIVSRCQMIRFHRIDASIIAKAYMDKGVAKEQADFLSQIWSDVDQVVEMMETEKFATIQKLVVQLSEDLLKKRHQYLVILDTEWFAKKPSAFDIDFLIDYILFWFRDLLVRELNLETRGLFPDQEILKYRNSFSTDILQKWIQEIMRTKQALRYNVNPHLAVESLFLKMQEELMCTGL</sequence>
<organism evidence="1 2">
    <name type="scientific">Desulfuribacillus stibiiarsenatis</name>
    <dbReference type="NCBI Taxonomy" id="1390249"/>
    <lineage>
        <taxon>Bacteria</taxon>
        <taxon>Bacillati</taxon>
        <taxon>Bacillota</taxon>
        <taxon>Desulfuribacillia</taxon>
        <taxon>Desulfuribacillales</taxon>
        <taxon>Desulfuribacillaceae</taxon>
        <taxon>Desulfuribacillus</taxon>
    </lineage>
</organism>
<dbReference type="InterPro" id="IPR050238">
    <property type="entry name" value="DNA_Rep/Repair_Clamp_Loader"/>
</dbReference>
<dbReference type="EMBL" id="MJAT01000039">
    <property type="protein sequence ID" value="OEH84322.1"/>
    <property type="molecule type" value="Genomic_DNA"/>
</dbReference>
<evidence type="ECO:0000313" key="2">
    <source>
        <dbReference type="Proteomes" id="UP000095255"/>
    </source>
</evidence>
<protein>
    <submittedName>
        <fullName evidence="1">DNA polymerase III subunit delta</fullName>
    </submittedName>
</protein>
<dbReference type="GO" id="GO:0008408">
    <property type="term" value="F:3'-5' exonuclease activity"/>
    <property type="evidence" value="ECO:0007669"/>
    <property type="project" value="InterPro"/>
</dbReference>
<proteinExistence type="predicted"/>
<dbReference type="OrthoDB" id="9810148at2"/>
<name>A0A1E5L2D8_9FIRM</name>
<dbReference type="SUPFAM" id="SSF52540">
    <property type="entry name" value="P-loop containing nucleoside triphosphate hydrolases"/>
    <property type="match status" value="1"/>
</dbReference>
<reference evidence="1 2" key="1">
    <citation type="submission" date="2016-09" db="EMBL/GenBank/DDBJ databases">
        <title>Desulfuribacillus arsenicus sp. nov., an obligately anaerobic, dissimilatory arsenic- and antimonate-reducing bacterium isolated from anoxic sediments.</title>
        <authorList>
            <person name="Abin C.A."/>
            <person name="Hollibaugh J.T."/>
        </authorList>
    </citation>
    <scope>NUCLEOTIDE SEQUENCE [LARGE SCALE GENOMIC DNA]</scope>
    <source>
        <strain evidence="1 2">MLFW-2</strain>
    </source>
</reference>
<dbReference type="Proteomes" id="UP000095255">
    <property type="component" value="Unassembled WGS sequence"/>
</dbReference>
<dbReference type="InterPro" id="IPR004622">
    <property type="entry name" value="DNA_pol_HolB"/>
</dbReference>
<gene>
    <name evidence="1" type="ORF">BHU72_10985</name>
</gene>
<accession>A0A1E5L2D8</accession>
<dbReference type="GO" id="GO:0003887">
    <property type="term" value="F:DNA-directed DNA polymerase activity"/>
    <property type="evidence" value="ECO:0007669"/>
    <property type="project" value="InterPro"/>
</dbReference>
<dbReference type="Gene3D" id="3.40.50.300">
    <property type="entry name" value="P-loop containing nucleotide triphosphate hydrolases"/>
    <property type="match status" value="1"/>
</dbReference>
<comment type="caution">
    <text evidence="1">The sequence shown here is derived from an EMBL/GenBank/DDBJ whole genome shotgun (WGS) entry which is preliminary data.</text>
</comment>
<evidence type="ECO:0000313" key="1">
    <source>
        <dbReference type="EMBL" id="OEH84322.1"/>
    </source>
</evidence>
<dbReference type="PANTHER" id="PTHR11669:SF8">
    <property type="entry name" value="DNA POLYMERASE III SUBUNIT DELTA"/>
    <property type="match status" value="1"/>
</dbReference>
<keyword evidence="2" id="KW-1185">Reference proteome</keyword>
<dbReference type="NCBIfam" id="TIGR00678">
    <property type="entry name" value="holB"/>
    <property type="match status" value="1"/>
</dbReference>
<dbReference type="AlphaFoldDB" id="A0A1E5L2D8"/>
<dbReference type="GO" id="GO:0006261">
    <property type="term" value="P:DNA-templated DNA replication"/>
    <property type="evidence" value="ECO:0007669"/>
    <property type="project" value="TreeGrafter"/>
</dbReference>
<dbReference type="RefSeq" id="WP_069703305.1">
    <property type="nucleotide sequence ID" value="NZ_MJAT01000039.1"/>
</dbReference>
<dbReference type="PANTHER" id="PTHR11669">
    <property type="entry name" value="REPLICATION FACTOR C / DNA POLYMERASE III GAMMA-TAU SUBUNIT"/>
    <property type="match status" value="1"/>
</dbReference>
<dbReference type="InterPro" id="IPR027417">
    <property type="entry name" value="P-loop_NTPase"/>
</dbReference>
<dbReference type="STRING" id="1390249.BHU72_10985"/>